<dbReference type="Gene3D" id="1.10.10.10">
    <property type="entry name" value="Winged helix-like DNA-binding domain superfamily/Winged helix DNA-binding domain"/>
    <property type="match status" value="1"/>
</dbReference>
<dbReference type="GO" id="GO:0000156">
    <property type="term" value="F:phosphorelay response regulator activity"/>
    <property type="evidence" value="ECO:0007669"/>
    <property type="project" value="TreeGrafter"/>
</dbReference>
<dbReference type="GO" id="GO:0006355">
    <property type="term" value="P:regulation of DNA-templated transcription"/>
    <property type="evidence" value="ECO:0007669"/>
    <property type="project" value="InterPro"/>
</dbReference>
<evidence type="ECO:0000256" key="10">
    <source>
        <dbReference type="PROSITE-ProRule" id="PRU00169"/>
    </source>
</evidence>
<dbReference type="Pfam" id="PF00486">
    <property type="entry name" value="Trans_reg_C"/>
    <property type="match status" value="1"/>
</dbReference>
<evidence type="ECO:0000256" key="3">
    <source>
        <dbReference type="ARBA" id="ARBA00022553"/>
    </source>
</evidence>
<dbReference type="PROSITE" id="PS50110">
    <property type="entry name" value="RESPONSE_REGULATORY"/>
    <property type="match status" value="1"/>
</dbReference>
<feature type="domain" description="OmpR/PhoB-type" evidence="13">
    <location>
        <begin position="129"/>
        <end position="229"/>
    </location>
</feature>
<dbReference type="PROSITE" id="PS51755">
    <property type="entry name" value="OMPR_PHOB"/>
    <property type="match status" value="1"/>
</dbReference>
<evidence type="ECO:0000313" key="14">
    <source>
        <dbReference type="EMBL" id="NEI74107.1"/>
    </source>
</evidence>
<sequence length="247" mass="28221">MKHLIVIDDDRKLRGLLIDYLSQHAFRVTGIKDSQQLSQILATEPVDLFVVDLNLGHEDGLEIVRTLSTKSDAPIIIISGDRLDEADKVVGLELGASDYVTKPFGLREFLARVRAALRIKPQLNDRKDRRTYSFDGWALNLHKRRLTYNEVEEVKLTKGEFNLLAGFLKTPRQVLSREQLLAASRVHDEEIFDRSIDVLVLRLRRKLEVDPSNPKLILTERGVGYVFNADVDVEEHARRPTRLMATS</sequence>
<dbReference type="NCBIfam" id="NF010430">
    <property type="entry name" value="PRK13856.1"/>
    <property type="match status" value="1"/>
</dbReference>
<dbReference type="InterPro" id="IPR001789">
    <property type="entry name" value="Sig_transdc_resp-reg_receiver"/>
</dbReference>
<dbReference type="Pfam" id="PF00072">
    <property type="entry name" value="Response_reg"/>
    <property type="match status" value="1"/>
</dbReference>
<comment type="subcellular location">
    <subcellularLocation>
        <location evidence="1">Cytoplasm</location>
    </subcellularLocation>
</comment>
<dbReference type="GO" id="GO:0000976">
    <property type="term" value="F:transcription cis-regulatory region binding"/>
    <property type="evidence" value="ECO:0007669"/>
    <property type="project" value="TreeGrafter"/>
</dbReference>
<dbReference type="RefSeq" id="WP_163993078.1">
    <property type="nucleotide sequence ID" value="NZ_WUEY01000025.1"/>
</dbReference>
<protein>
    <recommendedName>
        <fullName evidence="9">Regulatory protein VirG</fullName>
    </recommendedName>
</protein>
<dbReference type="Gene3D" id="3.40.50.2300">
    <property type="match status" value="1"/>
</dbReference>
<dbReference type="AlphaFoldDB" id="A0A6L9UJ03"/>
<gene>
    <name evidence="14" type="ORF">GR212_31610</name>
</gene>
<dbReference type="InterPro" id="IPR039420">
    <property type="entry name" value="WalR-like"/>
</dbReference>
<evidence type="ECO:0000256" key="5">
    <source>
        <dbReference type="ARBA" id="ARBA00023015"/>
    </source>
</evidence>
<keyword evidence="2" id="KW-0963">Cytoplasm</keyword>
<keyword evidence="5" id="KW-0805">Transcription regulation</keyword>
<accession>A0A6L9UJ03</accession>
<dbReference type="GO" id="GO:0032993">
    <property type="term" value="C:protein-DNA complex"/>
    <property type="evidence" value="ECO:0007669"/>
    <property type="project" value="TreeGrafter"/>
</dbReference>
<evidence type="ECO:0000259" key="12">
    <source>
        <dbReference type="PROSITE" id="PS50110"/>
    </source>
</evidence>
<feature type="modified residue" description="4-aspartylphosphate" evidence="10">
    <location>
        <position position="52"/>
    </location>
</feature>
<evidence type="ECO:0000256" key="7">
    <source>
        <dbReference type="ARBA" id="ARBA00023159"/>
    </source>
</evidence>
<evidence type="ECO:0000256" key="8">
    <source>
        <dbReference type="ARBA" id="ARBA00023163"/>
    </source>
</evidence>
<feature type="DNA-binding region" description="OmpR/PhoB-type" evidence="11">
    <location>
        <begin position="129"/>
        <end position="229"/>
    </location>
</feature>
<dbReference type="InterPro" id="IPR001867">
    <property type="entry name" value="OmpR/PhoB-type_DNA-bd"/>
</dbReference>
<keyword evidence="6 11" id="KW-0238">DNA-binding</keyword>
<comment type="caution">
    <text evidence="14">The sequence shown here is derived from an EMBL/GenBank/DDBJ whole genome shotgun (WGS) entry which is preliminary data.</text>
</comment>
<dbReference type="SMART" id="SM00862">
    <property type="entry name" value="Trans_reg_C"/>
    <property type="match status" value="1"/>
</dbReference>
<dbReference type="EMBL" id="WUEY01000025">
    <property type="protein sequence ID" value="NEI74107.1"/>
    <property type="molecule type" value="Genomic_DNA"/>
</dbReference>
<dbReference type="GO" id="GO:0005829">
    <property type="term" value="C:cytosol"/>
    <property type="evidence" value="ECO:0007669"/>
    <property type="project" value="TreeGrafter"/>
</dbReference>
<dbReference type="PANTHER" id="PTHR48111:SF4">
    <property type="entry name" value="DNA-BINDING DUAL TRANSCRIPTIONAL REGULATOR OMPR"/>
    <property type="match status" value="1"/>
</dbReference>
<dbReference type="CDD" id="cd17594">
    <property type="entry name" value="REC_OmpR_VirG"/>
    <property type="match status" value="1"/>
</dbReference>
<name>A0A6L9UJ03_9HYPH</name>
<dbReference type="PANTHER" id="PTHR48111">
    <property type="entry name" value="REGULATOR OF RPOS"/>
    <property type="match status" value="1"/>
</dbReference>
<evidence type="ECO:0000313" key="15">
    <source>
        <dbReference type="Proteomes" id="UP000483035"/>
    </source>
</evidence>
<proteinExistence type="predicted"/>
<dbReference type="FunFam" id="1.10.10.10:FF:000099">
    <property type="entry name" value="Two-component system response regulator TorR"/>
    <property type="match status" value="1"/>
</dbReference>
<evidence type="ECO:0000256" key="2">
    <source>
        <dbReference type="ARBA" id="ARBA00022490"/>
    </source>
</evidence>
<evidence type="ECO:0000256" key="1">
    <source>
        <dbReference type="ARBA" id="ARBA00004496"/>
    </source>
</evidence>
<evidence type="ECO:0000256" key="6">
    <source>
        <dbReference type="ARBA" id="ARBA00023125"/>
    </source>
</evidence>
<feature type="domain" description="Response regulatory" evidence="12">
    <location>
        <begin position="3"/>
        <end position="117"/>
    </location>
</feature>
<dbReference type="InterPro" id="IPR036388">
    <property type="entry name" value="WH-like_DNA-bd_sf"/>
</dbReference>
<dbReference type="Gene3D" id="6.10.250.690">
    <property type="match status" value="1"/>
</dbReference>
<dbReference type="Proteomes" id="UP000483035">
    <property type="component" value="Unassembled WGS sequence"/>
</dbReference>
<keyword evidence="3 10" id="KW-0597">Phosphoprotein</keyword>
<reference evidence="14 15" key="1">
    <citation type="submission" date="2019-12" db="EMBL/GenBank/DDBJ databases">
        <title>Rhizobium genotypes associated with high levels of biological nitrogen fixation by grain legumes in a temperate-maritime cropping system.</title>
        <authorList>
            <person name="Maluk M."/>
            <person name="Francesc Ferrando Molina F."/>
            <person name="Lopez Del Egido L."/>
            <person name="Lafos M."/>
            <person name="Langarica-Fuentes A."/>
            <person name="Gebre Yohannes G."/>
            <person name="Young M.W."/>
            <person name="Martin P."/>
            <person name="Gantlett R."/>
            <person name="Kenicer G."/>
            <person name="Hawes C."/>
            <person name="Begg G.S."/>
            <person name="Quilliam R.S."/>
            <person name="Squire G.R."/>
            <person name="Poole P.S."/>
            <person name="Young P.W."/>
            <person name="Iannetta P.M."/>
            <person name="James E.K."/>
        </authorList>
    </citation>
    <scope>NUCLEOTIDE SEQUENCE [LARGE SCALE GENOMIC DNA]</scope>
    <source>
        <strain evidence="14 15">JHI1118</strain>
    </source>
</reference>
<dbReference type="SMART" id="SM00448">
    <property type="entry name" value="REC"/>
    <property type="match status" value="1"/>
</dbReference>
<evidence type="ECO:0000256" key="4">
    <source>
        <dbReference type="ARBA" id="ARBA00023012"/>
    </source>
</evidence>
<organism evidence="14 15">
    <name type="scientific">Rhizobium lusitanum</name>
    <dbReference type="NCBI Taxonomy" id="293958"/>
    <lineage>
        <taxon>Bacteria</taxon>
        <taxon>Pseudomonadati</taxon>
        <taxon>Pseudomonadota</taxon>
        <taxon>Alphaproteobacteria</taxon>
        <taxon>Hyphomicrobiales</taxon>
        <taxon>Rhizobiaceae</taxon>
        <taxon>Rhizobium/Agrobacterium group</taxon>
        <taxon>Rhizobium</taxon>
    </lineage>
</organism>
<dbReference type="SUPFAM" id="SSF46894">
    <property type="entry name" value="C-terminal effector domain of the bipartite response regulators"/>
    <property type="match status" value="1"/>
</dbReference>
<dbReference type="InterPro" id="IPR011006">
    <property type="entry name" value="CheY-like_superfamily"/>
</dbReference>
<evidence type="ECO:0000256" key="9">
    <source>
        <dbReference type="ARBA" id="ARBA00067337"/>
    </source>
</evidence>
<keyword evidence="8" id="KW-0804">Transcription</keyword>
<dbReference type="InterPro" id="IPR016032">
    <property type="entry name" value="Sig_transdc_resp-reg_C-effctor"/>
</dbReference>
<evidence type="ECO:0000256" key="11">
    <source>
        <dbReference type="PROSITE-ProRule" id="PRU01091"/>
    </source>
</evidence>
<dbReference type="SUPFAM" id="SSF52172">
    <property type="entry name" value="CheY-like"/>
    <property type="match status" value="1"/>
</dbReference>
<keyword evidence="4" id="KW-0902">Two-component regulatory system</keyword>
<evidence type="ECO:0000259" key="13">
    <source>
        <dbReference type="PROSITE" id="PS51755"/>
    </source>
</evidence>
<keyword evidence="7" id="KW-0010">Activator</keyword>
<dbReference type="CDD" id="cd00383">
    <property type="entry name" value="trans_reg_C"/>
    <property type="match status" value="1"/>
</dbReference>